<keyword evidence="3" id="KW-1185">Reference proteome</keyword>
<evidence type="ECO:0000256" key="1">
    <source>
        <dbReference type="SAM" id="MobiDB-lite"/>
    </source>
</evidence>
<proteinExistence type="predicted"/>
<name>A0ABV0TP69_9TELE</name>
<dbReference type="EMBL" id="JAHRIQ010038474">
    <property type="protein sequence ID" value="MEQ2234042.1"/>
    <property type="molecule type" value="Genomic_DNA"/>
</dbReference>
<dbReference type="Proteomes" id="UP001482620">
    <property type="component" value="Unassembled WGS sequence"/>
</dbReference>
<evidence type="ECO:0000313" key="2">
    <source>
        <dbReference type="EMBL" id="MEQ2234042.1"/>
    </source>
</evidence>
<comment type="caution">
    <text evidence="2">The sequence shown here is derived from an EMBL/GenBank/DDBJ whole genome shotgun (WGS) entry which is preliminary data.</text>
</comment>
<accession>A0ABV0TP69</accession>
<dbReference type="Gene3D" id="3.30.420.10">
    <property type="entry name" value="Ribonuclease H-like superfamily/Ribonuclease H"/>
    <property type="match status" value="1"/>
</dbReference>
<feature type="region of interest" description="Disordered" evidence="1">
    <location>
        <begin position="82"/>
        <end position="105"/>
    </location>
</feature>
<dbReference type="InterPro" id="IPR036397">
    <property type="entry name" value="RNaseH_sf"/>
</dbReference>
<protein>
    <recommendedName>
        <fullName evidence="4">Tc1-like transposase DDE domain-containing protein</fullName>
    </recommendedName>
</protein>
<organism evidence="2 3">
    <name type="scientific">Ilyodon furcidens</name>
    <name type="common">goldbreast splitfin</name>
    <dbReference type="NCBI Taxonomy" id="33524"/>
    <lineage>
        <taxon>Eukaryota</taxon>
        <taxon>Metazoa</taxon>
        <taxon>Chordata</taxon>
        <taxon>Craniata</taxon>
        <taxon>Vertebrata</taxon>
        <taxon>Euteleostomi</taxon>
        <taxon>Actinopterygii</taxon>
        <taxon>Neopterygii</taxon>
        <taxon>Teleostei</taxon>
        <taxon>Neoteleostei</taxon>
        <taxon>Acanthomorphata</taxon>
        <taxon>Ovalentaria</taxon>
        <taxon>Atherinomorphae</taxon>
        <taxon>Cyprinodontiformes</taxon>
        <taxon>Goodeidae</taxon>
        <taxon>Ilyodon</taxon>
    </lineage>
</organism>
<gene>
    <name evidence="2" type="ORF">ILYODFUR_027838</name>
</gene>
<reference evidence="2 3" key="1">
    <citation type="submission" date="2021-06" db="EMBL/GenBank/DDBJ databases">
        <authorList>
            <person name="Palmer J.M."/>
        </authorList>
    </citation>
    <scope>NUCLEOTIDE SEQUENCE [LARGE SCALE GENOMIC DNA]</scope>
    <source>
        <strain evidence="3">if_2019</strain>
        <tissue evidence="2">Muscle</tissue>
    </source>
</reference>
<evidence type="ECO:0000313" key="3">
    <source>
        <dbReference type="Proteomes" id="UP001482620"/>
    </source>
</evidence>
<evidence type="ECO:0008006" key="4">
    <source>
        <dbReference type="Google" id="ProtNLM"/>
    </source>
</evidence>
<sequence length="105" mass="11988">MVTSSRTRQHVTKLNITRWFVEYDVLTVLQWPLLSPDLNPIEHLRDAVEEKNWINRGICSNCGTALSQSGSESLKGCFQHPLGSTPQRNKKVWKQKAVQPDSIDK</sequence>